<name>A0ABZ2BWU2_9RHOB</name>
<gene>
    <name evidence="2" type="primary">yajO_1</name>
    <name evidence="2" type="ORF">ROLI_027270</name>
</gene>
<dbReference type="EC" id="1.1.-.-" evidence="2"/>
<organism evidence="2 3">
    <name type="scientific">Roseobacter fucihabitans</name>
    <dbReference type="NCBI Taxonomy" id="1537242"/>
    <lineage>
        <taxon>Bacteria</taxon>
        <taxon>Pseudomonadati</taxon>
        <taxon>Pseudomonadota</taxon>
        <taxon>Alphaproteobacteria</taxon>
        <taxon>Rhodobacterales</taxon>
        <taxon>Roseobacteraceae</taxon>
        <taxon>Roseobacter</taxon>
    </lineage>
</organism>
<feature type="domain" description="NADP-dependent oxidoreductase" evidence="1">
    <location>
        <begin position="16"/>
        <end position="316"/>
    </location>
</feature>
<reference evidence="3" key="2">
    <citation type="submission" date="2024-01" db="EMBL/GenBank/DDBJ databases">
        <title>Roseobacter fucihabitans sp. nov., isolated from the brown alga Fucus spiralis.</title>
        <authorList>
            <person name="Hahnke S."/>
            <person name="Berger M."/>
            <person name="Schlingloff A."/>
            <person name="Athale I."/>
            <person name="Neumann-Schaal M."/>
            <person name="Adenaya A."/>
            <person name="Poehlein A."/>
            <person name="Daniel R."/>
            <person name="Pertersen J."/>
            <person name="Brinkhoff T."/>
        </authorList>
    </citation>
    <scope>NUCLEOTIDE SEQUENCE [LARGE SCALE GENOMIC DNA]</scope>
    <source>
        <strain evidence="3">B14</strain>
    </source>
</reference>
<dbReference type="InterPro" id="IPR036812">
    <property type="entry name" value="NAD(P)_OxRdtase_dom_sf"/>
</dbReference>
<dbReference type="InterPro" id="IPR050523">
    <property type="entry name" value="AKR_Detox_Biosynth"/>
</dbReference>
<dbReference type="EMBL" id="CP143423">
    <property type="protein sequence ID" value="WVX49632.1"/>
    <property type="molecule type" value="Genomic_DNA"/>
</dbReference>
<dbReference type="Pfam" id="PF00248">
    <property type="entry name" value="Aldo_ket_red"/>
    <property type="match status" value="1"/>
</dbReference>
<dbReference type="PANTHER" id="PTHR43364:SF18">
    <property type="entry name" value="OXIDOREDUCTASE"/>
    <property type="match status" value="1"/>
</dbReference>
<dbReference type="Gene3D" id="3.20.20.100">
    <property type="entry name" value="NADP-dependent oxidoreductase domain"/>
    <property type="match status" value="1"/>
</dbReference>
<evidence type="ECO:0000313" key="2">
    <source>
        <dbReference type="EMBL" id="WVX49632.1"/>
    </source>
</evidence>
<dbReference type="RefSeq" id="WP_187430323.1">
    <property type="nucleotide sequence ID" value="NZ_CP143423.1"/>
</dbReference>
<dbReference type="PANTHER" id="PTHR43364">
    <property type="entry name" value="NADH-SPECIFIC METHYLGLYOXAL REDUCTASE-RELATED"/>
    <property type="match status" value="1"/>
</dbReference>
<keyword evidence="2" id="KW-0560">Oxidoreductase</keyword>
<dbReference type="SUPFAM" id="SSF51430">
    <property type="entry name" value="NAD(P)-linked oxidoreductase"/>
    <property type="match status" value="1"/>
</dbReference>
<proteinExistence type="predicted"/>
<reference evidence="2 3" key="1">
    <citation type="submission" date="2015-07" db="EMBL/GenBank/DDBJ databases">
        <authorList>
            <person name="Voget S."/>
            <person name="Dogs M."/>
            <person name="Brinkhoff T.H."/>
            <person name="Daniel R."/>
        </authorList>
    </citation>
    <scope>NUCLEOTIDE SEQUENCE [LARGE SCALE GENOMIC DNA]</scope>
    <source>
        <strain evidence="2 3">B14</strain>
    </source>
</reference>
<dbReference type="CDD" id="cd19091">
    <property type="entry name" value="AKR_PsAKR"/>
    <property type="match status" value="1"/>
</dbReference>
<keyword evidence="3" id="KW-1185">Reference proteome</keyword>
<evidence type="ECO:0000313" key="3">
    <source>
        <dbReference type="Proteomes" id="UP001318682"/>
    </source>
</evidence>
<protein>
    <submittedName>
        <fullName evidence="2">1-deoxyxylulose-5-phosphate synthase YajO</fullName>
        <ecNumber evidence="2">1.1.-.-</ecNumber>
    </submittedName>
</protein>
<sequence>MKYRTLGRTGLKVSAITMGTFTFGGRGDFARAASQGVSDARLLVDTCIDHGVNLFDTANMYSTGLSEEILGEVLEGRYDNVLVTSKARMPIGQGPNDEGVSRWHLIRECERSLKRLRTDHIDIYYMHEWDGLTPVEEKMEALDTLIQQGKIRYAGCSNYSAWQVMKSLAAAPRHSSRFASQQIHYTIEAREAEYELLPLSVDQGLGVLIWSPLAAGLLSGKHRRGAGPAQGSRQAEGWNEPPIRDTERLWNIVDLLVEIGEAHNVEAAQIALAWLLTRPAVASLVVGGRNADQFERNFRAVDLVLSDDELKRLNDVSRLPLVYPYWHQHNFARARFSAADQALHADYPDRHYGGEDPLV</sequence>
<dbReference type="Proteomes" id="UP001318682">
    <property type="component" value="Chromosome"/>
</dbReference>
<dbReference type="InterPro" id="IPR023210">
    <property type="entry name" value="NADP_OxRdtase_dom"/>
</dbReference>
<evidence type="ECO:0000259" key="1">
    <source>
        <dbReference type="Pfam" id="PF00248"/>
    </source>
</evidence>
<dbReference type="GO" id="GO:0016491">
    <property type="term" value="F:oxidoreductase activity"/>
    <property type="evidence" value="ECO:0007669"/>
    <property type="project" value="UniProtKB-KW"/>
</dbReference>
<accession>A0ABZ2BWU2</accession>